<name>A0A654IGQ4_9MOLU</name>
<dbReference type="SUPFAM" id="SSF161098">
    <property type="entry name" value="MetI-like"/>
    <property type="match status" value="1"/>
</dbReference>
<dbReference type="InterPro" id="IPR035906">
    <property type="entry name" value="MetI-like_sf"/>
</dbReference>
<keyword evidence="2 5" id="KW-0812">Transmembrane</keyword>
<comment type="subcellular location">
    <subcellularLocation>
        <location evidence="1">Membrane</location>
        <topology evidence="1">Multi-pass membrane protein</topology>
    </subcellularLocation>
</comment>
<evidence type="ECO:0000313" key="6">
    <source>
        <dbReference type="EMBL" id="VZR75406.1"/>
    </source>
</evidence>
<evidence type="ECO:0000256" key="2">
    <source>
        <dbReference type="ARBA" id="ARBA00022692"/>
    </source>
</evidence>
<protein>
    <submittedName>
        <fullName evidence="6">Uncharacterized protein</fullName>
    </submittedName>
</protein>
<feature type="transmembrane region" description="Helical" evidence="5">
    <location>
        <begin position="136"/>
        <end position="156"/>
    </location>
</feature>
<evidence type="ECO:0000256" key="3">
    <source>
        <dbReference type="ARBA" id="ARBA00022989"/>
    </source>
</evidence>
<reference evidence="6" key="1">
    <citation type="submission" date="2019-11" db="EMBL/GenBank/DDBJ databases">
        <authorList>
            <person name="Falquet L."/>
            <person name="Falquet L."/>
        </authorList>
    </citation>
    <scope>NUCLEOTIDE SEQUENCE</scope>
    <source>
        <strain evidence="6">G1705</strain>
    </source>
</reference>
<feature type="transmembrane region" description="Helical" evidence="5">
    <location>
        <begin position="23"/>
        <end position="46"/>
    </location>
</feature>
<evidence type="ECO:0000256" key="5">
    <source>
        <dbReference type="SAM" id="Phobius"/>
    </source>
</evidence>
<feature type="transmembrane region" description="Helical" evidence="5">
    <location>
        <begin position="79"/>
        <end position="100"/>
    </location>
</feature>
<dbReference type="Gene3D" id="1.10.3720.10">
    <property type="entry name" value="MetI-like"/>
    <property type="match status" value="1"/>
</dbReference>
<proteinExistence type="predicted"/>
<accession>A0A654IGQ4</accession>
<evidence type="ECO:0000256" key="1">
    <source>
        <dbReference type="ARBA" id="ARBA00004141"/>
    </source>
</evidence>
<dbReference type="AlphaFoldDB" id="A0A654IGQ4"/>
<sequence>MFFYILGLNQYSFTSGNQRLPIWIYYSIYQIWRSLPFNLILFAAALSRSDLKYKKLMLNDNLTLFQSFKYVYLNELSKVLFSILFTNFIFACLLLPSALLEDNFNVDLNYAHTLTSYTIKYLGWGSNGVLRFEKGYSAAFFSFSYLVLLLCVILLLRPKTIKSIYKLIKKLINKIILKFRGKYDKNNN</sequence>
<evidence type="ECO:0000256" key="4">
    <source>
        <dbReference type="ARBA" id="ARBA00023136"/>
    </source>
</evidence>
<organism evidence="6">
    <name type="scientific">Mycoplasma feriruminatoris</name>
    <dbReference type="NCBI Taxonomy" id="1179777"/>
    <lineage>
        <taxon>Bacteria</taxon>
        <taxon>Bacillati</taxon>
        <taxon>Mycoplasmatota</taxon>
        <taxon>Mollicutes</taxon>
        <taxon>Mycoplasmataceae</taxon>
        <taxon>Mycoplasma</taxon>
    </lineage>
</organism>
<gene>
    <name evidence="6" type="ORF">MF5294_00434</name>
</gene>
<dbReference type="EMBL" id="LR739233">
    <property type="protein sequence ID" value="VZR75406.1"/>
    <property type="molecule type" value="Genomic_DNA"/>
</dbReference>
<keyword evidence="4 5" id="KW-0472">Membrane</keyword>
<keyword evidence="3 5" id="KW-1133">Transmembrane helix</keyword>
<dbReference type="GO" id="GO:0016020">
    <property type="term" value="C:membrane"/>
    <property type="evidence" value="ECO:0007669"/>
    <property type="project" value="UniProtKB-SubCell"/>
</dbReference>